<accession>A0A6N7W9W8</accession>
<evidence type="ECO:0000313" key="2">
    <source>
        <dbReference type="EMBL" id="MSS91342.1"/>
    </source>
</evidence>
<dbReference type="GeneID" id="86056235"/>
<protein>
    <submittedName>
        <fullName evidence="2">Uncharacterized protein</fullName>
    </submittedName>
</protein>
<comment type="caution">
    <text evidence="2">The sequence shown here is derived from an EMBL/GenBank/DDBJ whole genome shotgun (WGS) entry which is preliminary data.</text>
</comment>
<feature type="compositionally biased region" description="Low complexity" evidence="1">
    <location>
        <begin position="57"/>
        <end position="70"/>
    </location>
</feature>
<name>A0A6N7W9W8_9FIRM</name>
<dbReference type="Proteomes" id="UP000436047">
    <property type="component" value="Unassembled WGS sequence"/>
</dbReference>
<evidence type="ECO:0000256" key="1">
    <source>
        <dbReference type="SAM" id="MobiDB-lite"/>
    </source>
</evidence>
<dbReference type="RefSeq" id="WP_154467723.1">
    <property type="nucleotide sequence ID" value="NZ_JAXDZL010000075.1"/>
</dbReference>
<organism evidence="2 3">
    <name type="scientific">Eisenbergiella porci</name>
    <dbReference type="NCBI Taxonomy" id="2652274"/>
    <lineage>
        <taxon>Bacteria</taxon>
        <taxon>Bacillati</taxon>
        <taxon>Bacillota</taxon>
        <taxon>Clostridia</taxon>
        <taxon>Lachnospirales</taxon>
        <taxon>Lachnospiraceae</taxon>
        <taxon>Eisenbergiella</taxon>
    </lineage>
</organism>
<sequence length="70" mass="7861">MDETLQELKSMRGFFLTAIEGSKRNIEMRQKNVDALNVAIAELEKAQKIENAPACGNRTRSNRNNHSSAL</sequence>
<reference evidence="2 3" key="1">
    <citation type="submission" date="2019-08" db="EMBL/GenBank/DDBJ databases">
        <title>In-depth cultivation of the pig gut microbiome towards novel bacterial diversity and tailored functional studies.</title>
        <authorList>
            <person name="Wylensek D."/>
            <person name="Hitch T.C.A."/>
            <person name="Clavel T."/>
        </authorList>
    </citation>
    <scope>NUCLEOTIDE SEQUENCE [LARGE SCALE GENOMIC DNA]</scope>
    <source>
        <strain evidence="2 3">WCA-389-WT-23B</strain>
    </source>
</reference>
<evidence type="ECO:0000313" key="3">
    <source>
        <dbReference type="Proteomes" id="UP000436047"/>
    </source>
</evidence>
<gene>
    <name evidence="2" type="ORF">FYJ45_24830</name>
</gene>
<dbReference type="EMBL" id="VUMI01000063">
    <property type="protein sequence ID" value="MSS91342.1"/>
    <property type="molecule type" value="Genomic_DNA"/>
</dbReference>
<feature type="region of interest" description="Disordered" evidence="1">
    <location>
        <begin position="50"/>
        <end position="70"/>
    </location>
</feature>
<keyword evidence="3" id="KW-1185">Reference proteome</keyword>
<proteinExistence type="predicted"/>
<dbReference type="AlphaFoldDB" id="A0A6N7W9W8"/>